<feature type="compositionally biased region" description="Gly residues" evidence="8">
    <location>
        <begin position="283"/>
        <end position="299"/>
    </location>
</feature>
<evidence type="ECO:0000259" key="9">
    <source>
        <dbReference type="PROSITE" id="PS51352"/>
    </source>
</evidence>
<dbReference type="PANTHER" id="PTHR13367:SF28">
    <property type="entry name" value="UBIQUITIN THIOESTERASE ZRANB1"/>
    <property type="match status" value="1"/>
</dbReference>
<dbReference type="EC" id="3.4.19.12" evidence="2"/>
<evidence type="ECO:0000256" key="2">
    <source>
        <dbReference type="ARBA" id="ARBA00012759"/>
    </source>
</evidence>
<dbReference type="EMBL" id="JWZX01001014">
    <property type="protein sequence ID" value="KOO35007.1"/>
    <property type="molecule type" value="Genomic_DNA"/>
</dbReference>
<feature type="domain" description="Thioredoxin" evidence="9">
    <location>
        <begin position="774"/>
        <end position="924"/>
    </location>
</feature>
<dbReference type="SUPFAM" id="SSF52540">
    <property type="entry name" value="P-loop containing nucleoside triphosphate hydrolases"/>
    <property type="match status" value="1"/>
</dbReference>
<evidence type="ECO:0000256" key="4">
    <source>
        <dbReference type="ARBA" id="ARBA00022786"/>
    </source>
</evidence>
<feature type="coiled-coil region" evidence="7">
    <location>
        <begin position="4853"/>
        <end position="4880"/>
    </location>
</feature>
<dbReference type="OrthoDB" id="2684236at2759"/>
<dbReference type="Pfam" id="PF13905">
    <property type="entry name" value="Thioredoxin_8"/>
    <property type="match status" value="1"/>
</dbReference>
<feature type="region of interest" description="Disordered" evidence="8">
    <location>
        <begin position="5058"/>
        <end position="5086"/>
    </location>
</feature>
<evidence type="ECO:0000256" key="7">
    <source>
        <dbReference type="SAM" id="Coils"/>
    </source>
</evidence>
<organism evidence="10 11">
    <name type="scientific">Chrysochromulina tobinii</name>
    <dbReference type="NCBI Taxonomy" id="1460289"/>
    <lineage>
        <taxon>Eukaryota</taxon>
        <taxon>Haptista</taxon>
        <taxon>Haptophyta</taxon>
        <taxon>Prymnesiophyceae</taxon>
        <taxon>Prymnesiales</taxon>
        <taxon>Chrysochromulinaceae</taxon>
        <taxon>Chrysochromulina</taxon>
    </lineage>
</organism>
<dbReference type="PANTHER" id="PTHR13367">
    <property type="entry name" value="UBIQUITIN THIOESTERASE"/>
    <property type="match status" value="1"/>
</dbReference>
<dbReference type="InterPro" id="IPR013766">
    <property type="entry name" value="Thioredoxin_domain"/>
</dbReference>
<keyword evidence="4" id="KW-0833">Ubl conjugation pathway</keyword>
<dbReference type="SUPFAM" id="SSF52833">
    <property type="entry name" value="Thioredoxin-like"/>
    <property type="match status" value="1"/>
</dbReference>
<evidence type="ECO:0000313" key="11">
    <source>
        <dbReference type="Proteomes" id="UP000037460"/>
    </source>
</evidence>
<evidence type="ECO:0000256" key="6">
    <source>
        <dbReference type="ARBA" id="ARBA00022807"/>
    </source>
</evidence>
<dbReference type="PROSITE" id="PS51352">
    <property type="entry name" value="THIOREDOXIN_2"/>
    <property type="match status" value="1"/>
</dbReference>
<keyword evidence="5" id="KW-0378">Hydrolase</keyword>
<protein>
    <recommendedName>
        <fullName evidence="2">ubiquitinyl hydrolase 1</fullName>
        <ecNumber evidence="2">3.4.19.12</ecNumber>
    </recommendedName>
</protein>
<keyword evidence="11" id="KW-1185">Reference proteome</keyword>
<dbReference type="Pfam" id="PF12340">
    <property type="entry name" value="DUF3638"/>
    <property type="match status" value="1"/>
</dbReference>
<dbReference type="GO" id="GO:0004843">
    <property type="term" value="F:cysteine-type deubiquitinase activity"/>
    <property type="evidence" value="ECO:0007669"/>
    <property type="project" value="UniProtKB-EC"/>
</dbReference>
<feature type="coiled-coil region" evidence="7">
    <location>
        <begin position="5119"/>
        <end position="5150"/>
    </location>
</feature>
<comment type="caution">
    <text evidence="10">The sequence shown here is derived from an EMBL/GenBank/DDBJ whole genome shotgun (WGS) entry which is preliminary data.</text>
</comment>
<feature type="region of interest" description="Disordered" evidence="8">
    <location>
        <begin position="265"/>
        <end position="303"/>
    </location>
</feature>
<accession>A0A0M0K8V4</accession>
<dbReference type="InterPro" id="IPR051346">
    <property type="entry name" value="OTU_Deubiquitinase"/>
</dbReference>
<feature type="compositionally biased region" description="Acidic residues" evidence="8">
    <location>
        <begin position="5058"/>
        <end position="5067"/>
    </location>
</feature>
<dbReference type="InterPro" id="IPR027417">
    <property type="entry name" value="P-loop_NTPase"/>
</dbReference>
<dbReference type="Gene3D" id="3.40.50.300">
    <property type="entry name" value="P-loop containing nucleotide triphosphate hydrolases"/>
    <property type="match status" value="1"/>
</dbReference>
<dbReference type="GO" id="GO:0071947">
    <property type="term" value="P:protein deubiquitination involved in ubiquitin-dependent protein catabolic process"/>
    <property type="evidence" value="ECO:0007669"/>
    <property type="project" value="TreeGrafter"/>
</dbReference>
<evidence type="ECO:0000256" key="1">
    <source>
        <dbReference type="ARBA" id="ARBA00000707"/>
    </source>
</evidence>
<keyword evidence="7" id="KW-0175">Coiled coil</keyword>
<dbReference type="InterPro" id="IPR022099">
    <property type="entry name" value="DUF3638"/>
</dbReference>
<feature type="compositionally biased region" description="Acidic residues" evidence="8">
    <location>
        <begin position="4649"/>
        <end position="4662"/>
    </location>
</feature>
<evidence type="ECO:0000256" key="3">
    <source>
        <dbReference type="ARBA" id="ARBA00022670"/>
    </source>
</evidence>
<dbReference type="Gene3D" id="3.40.30.10">
    <property type="entry name" value="Glutaredoxin"/>
    <property type="match status" value="2"/>
</dbReference>
<feature type="region of interest" description="Disordered" evidence="8">
    <location>
        <begin position="1"/>
        <end position="31"/>
    </location>
</feature>
<proteinExistence type="predicted"/>
<feature type="compositionally biased region" description="Basic and acidic residues" evidence="8">
    <location>
        <begin position="926"/>
        <end position="952"/>
    </location>
</feature>
<evidence type="ECO:0000256" key="8">
    <source>
        <dbReference type="SAM" id="MobiDB-lite"/>
    </source>
</evidence>
<dbReference type="InterPro" id="IPR036249">
    <property type="entry name" value="Thioredoxin-like_sf"/>
</dbReference>
<name>A0A0M0K8V4_9EUKA</name>
<evidence type="ECO:0000313" key="10">
    <source>
        <dbReference type="EMBL" id="KOO35007.1"/>
    </source>
</evidence>
<dbReference type="GO" id="GO:0005737">
    <property type="term" value="C:cytoplasm"/>
    <property type="evidence" value="ECO:0007669"/>
    <property type="project" value="TreeGrafter"/>
</dbReference>
<dbReference type="InterPro" id="IPR012336">
    <property type="entry name" value="Thioredoxin-like_fold"/>
</dbReference>
<dbReference type="Gene3D" id="1.20.920.60">
    <property type="match status" value="1"/>
</dbReference>
<dbReference type="GO" id="GO:0005634">
    <property type="term" value="C:nucleus"/>
    <property type="evidence" value="ECO:0007669"/>
    <property type="project" value="TreeGrafter"/>
</dbReference>
<feature type="region of interest" description="Disordered" evidence="8">
    <location>
        <begin position="4642"/>
        <end position="4667"/>
    </location>
</feature>
<gene>
    <name evidence="10" type="ORF">Ctob_010821</name>
</gene>
<dbReference type="GO" id="GO:0070530">
    <property type="term" value="F:K63-linked polyubiquitin modification-dependent protein binding"/>
    <property type="evidence" value="ECO:0007669"/>
    <property type="project" value="TreeGrafter"/>
</dbReference>
<comment type="catalytic activity">
    <reaction evidence="1">
        <text>Thiol-dependent hydrolysis of ester, thioester, amide, peptide and isopeptide bonds formed by the C-terminal Gly of ubiquitin (a 76-residue protein attached to proteins as an intracellular targeting signal).</text>
        <dbReference type="EC" id="3.4.19.12"/>
    </reaction>
</comment>
<feature type="non-terminal residue" evidence="10">
    <location>
        <position position="5350"/>
    </location>
</feature>
<evidence type="ECO:0000256" key="5">
    <source>
        <dbReference type="ARBA" id="ARBA00022801"/>
    </source>
</evidence>
<reference evidence="11" key="1">
    <citation type="journal article" date="2015" name="PLoS Genet.">
        <title>Genome Sequence and Transcriptome Analyses of Chrysochromulina tobin: Metabolic Tools for Enhanced Algal Fitness in the Prominent Order Prymnesiales (Haptophyceae).</title>
        <authorList>
            <person name="Hovde B.T."/>
            <person name="Deodato C.R."/>
            <person name="Hunsperger H.M."/>
            <person name="Ryken S.A."/>
            <person name="Yost W."/>
            <person name="Jha R.K."/>
            <person name="Patterson J."/>
            <person name="Monnat R.J. Jr."/>
            <person name="Barlow S.B."/>
            <person name="Starkenburg S.R."/>
            <person name="Cattolico R.A."/>
        </authorList>
    </citation>
    <scope>NUCLEOTIDE SEQUENCE</scope>
    <source>
        <strain evidence="11">CCMP291</strain>
    </source>
</reference>
<sequence>MARTGRKYQTDRGGKQQQGTKQYAASAPEEEKPFDELLVTKAYTKEQSKAKAVKFGGFGLGLDIDQIDALSIWSSDDELDKASVDLNEPPALAEASLTADFRTLPPETTELPRGLELVGGGEPRFEKQEDGTVALALPEAGYLKAVIPCTPWLLEEDGRLHSYTIFFAIRVGEPHEDDEDDDRRREQLQPMRLFSGSLPPSQGEKVEYVQIYKNGGVGALGTMGSSEASIKRGRWAWITITRKKGSLRTYVDGSLCADVTLKDPKQVTSSKEGKPGQSVSNPFGGGKKGGGGGAESGEGGQDEGMRRKELLLKEVMCIEPQNLALFARDEAAEGTEEPRSLALKYLHITNECLDLEKIRAKLHGLRARSEAAEMKKEVEAARSQQLSLQALYPRPPPAWLHPAFGAEFGDSFIGGTSLEGSALHVSLDVFLLVLGNLVGRDGVASAHELPHKSKQALNRATALLKDCRSLAFKLAHAISGNGQERLFLQAAIEDVRKLEPGESKLFPATLEAAKETRVNLLVCISRALSTEAGDTCTFTVLSADVAGLNHHRAQARPPKMRFRTALELRRVPMSRVLDGAFWSFLYTTMTLPWKERARKSPLALFYEVLLSFVCNSSLGVAMAASEAERRAELLATGAEVDAQDDAPFRTVRRSNSGHYGVVRHAFEYLLRRDGIGRPEYKEISLLVRLQMLKLAQHDLGFVSSVSAAQRRILTIACRQTAYKAVKLGKLEGSSFTAARLTSLRHHCLLIQMKLEQLNGTRPDETPPPPPLVLCEADRMLLRPSMKALLGEVLLASPVAAAGTTTTSSMPSVPSTEVIGLYFSASWCPPCRKTTPELAKVYKRLHAQGKRLQLVFVSSDKDAASFDEYRGHMPFPAMPFEAGLQRARLSELFQVRGIPSLVLMTSKGNVISTEGLELLLRHERRFPWRDTSKPPPETPHHQPLYERLQRPDEVDPGSPYDLPKYKPIDFLSQPQAVTPCAADPEALRSRAFAECVAVLVECDALCTLSMVQSHSVLNTTFLIAALVQHTFTALLPMPLPDGKEAERTCVWRTPMLHAQQLELLLLLQRICEHFAAAAFSLDHTMSFDAVRMVVPAAIACVADVVMRQLATDKPSRVSVHLRGDKQGSAKRPGGFTFGTAALVEQLVTMPVHTAELNCTRTRVLDYFGAQKALAAIWMWERSQGLELETARFIQRIARDLAWPSDAKHTVDYMTDPSALMMKNFPEFRCFRDVVFYCKFFLNPDKLAFPPRTEWVQRSAELRFIFQNGRFFMIAFQQNPQSPPLIAQPLARDGAAPPEHRFPDLGAPSYYTRPVQAHGEDDILHIIDLPDFGEDATASSGRALGQHDAELLLSYLTVPYLRIPLIAAFFATDDRIHALAMLKLQKLLDAALFQPGAHLPLESAGLEPREVPTSAPKLLGTAHHLLLNELCRSPKTLCESVLSLGRQAVDLDTGRFENSTTPIILYVVRLCSRVDNFVSFVLSYERGEHDSIRGKPFRGLELGPGVGAYLDEFRTELHKLLWGELRSILLRWYHKLVRQDADQEDDEVDERARRMCTLHAHLLLSLRNCRPEELTQPLVQTLVCGMIFLSTRHQWNHRQLADEFGSQEGAASYDDWRVPETEVFECLHVVRRKLVQWVRYDGASQLMLDELMDAVVRVSESEGSLMPRADEARMRWAPLNGQVNRGRFQQNGSRTGGGSGAAAEGVELPTVAECATEMQVDVQVMQLTLTGAQPQALDSSTAKDVDVVTVFGLAAIQAVLMERSSLRSIYRLVGRSHTIARWLPCNKLPVQDLFRQYYVDELYPSEKAWLPAILEPVRLRYMNGPQPPPLQIFLQDPPLPLDATCAYLVGKMPDTPGVWREIFVYRVWKVVHVYRIEEVGSRFYRVLEYTSDARYCYREMQPPTGAREYPWPEWERHGAGHPYAGPPPAPSCVITRDASMEANLSLGMETFIPDRLLHGVLPEALMTTLMYEYWQDEDFHIRGYPVRDNAGKALNENAANHVIFIQLAKGGHVAFHGDRFNAVRAKDGALAPTRTLVLRLRRTRLERQRQAVRKGLGVLELFCEAHALLSRPFEANFEVGKAMAAVLRRLGDGHGFGEGVEARLAVDLAEFERLLHYVDLAPFRRLRRRRRVPEFVLTKIFQSINAYLDAESLDAEAAARRAAEQAAKPARPTGATSESELAEQELVMLDLLHAPEGSYLHSLAQVMTRVETLSNVLAWASFDERAELREPAAITQAEVRLVSLPRLKLTFEAREVKGSVRLYSVDHADLFITNERNETVTLLTGLPHSLLLSDSNGKIDVLVPVWKPYRPTIASEPFSTELVLDRSDLEWYAALDQPYYIYPVHVSLSFLYSTTLASALYLLLLRFLSAQYAQVVQLVDTVSSDTALSKEQNQTLQFMGSPDHAPDKHPDAHACRLKISLVMLDSPITLPWDVSNEMAGYVSKLAHVSSECRLTEEEELIILKNCICDPADARFDKKRHSVFKVLLCKNRRSELRARHAWLASSIRIGAVPECDVELPPRPAEDGWIYLWSPTAVLAGESQLEELLQTLAIEFKSTATLYNDELKGLISSANDLPQSGSTRVDLSERGLFLTLYGLFKGTIGVRNGVSSDPFGGSFATLLLGVVTRKMVNRRSEVLTKQLMYGGASSSVDTGWGGWMSGGAVEYGEGAGGYGGYSSYGGYGGFKPRKMEDVAEEADKQIELEVAQLALLRTIVQRGTAKPAESLAVVDERTAGNALEGCELEGIMLHDEPKTIPRISDFSCDKRTLHDTSTLEIASLGAEKMRHFSQLPLKTIGVDGGYVVEVPRMSLGLPPVSERMCFDVSAHPDARSKVAVDMKKRLVKDVEMYAEQHNVKGVEYHCTFVDAPLIVDDSVSRRAAEAKLHDLISALSAQRDEDAAYVNRALPQLLHKAHSLPPRMPGATDEEEDRARELFMLGQMAGQNMLASLSFLFCTLLSTRAEADLQATNPFLSAADKEALSDFVVAVIFHASRVGQINRSLTEARGLLKLMQPKGGAFPDEPAKRAMAAAAITLKAQTLAEQILTKRSYVHADEATYDPRFLLFEFTHNLVLRKAQIELIMDYVDAVRNGTPLVKQMIMGGGKTTVVGPMLSLILGDGKTLVVQTMPPALLEQTKATLRATFSSIVRKRVFTLSFDRSSEISWATLEKLQAATKNRGVVMCTASTIKSLQLKLLEKMHTLRDPKRKQHPSMEHDVRALAQTLKIFDKGCLIMDEVDLLLHPLKAELNFPIGDKHALDLSPERWTCAIHCLDAVFFVERKKMAVPFQASGRAHAILQELCEIIEDGYAQKALQSSPHLTLLNAEWYHSTMRPVMARWQMLWLEANHVGGLSSDEIVSYLMSDGEHLIGHCWSAEVEEEAAMREAALKARSAALADEPSDTEEAEQHQRAAAALQRLHVHVERLTRTFAVTAPDGKAAGEAVDVYFYGNCIPCETQKALRKGEAPNGAMRINARPKLSLKNMQLLNIAAEWLRVFLPHCLQKIHRVTFGLLSPEDYKRLAKIEPHMPRSRIKLAIPFLGKDVPSNASEFAHPDIIIGLSVLAYRYYGLRKDDFEQDVMRHLRMHFEKEVGPYRLRKSSLLYEGWVEQAGGLMKGTSAATAATAEADTSGDPDADKSVVAPLWLLKESNDEQLQKLFDLLFKVPAVIHWYLEEIVFPRFMEHQIIKLSASGQELGGAMLFTHHRIGFSGTPSDLLPLDLGRCGYEVGSDGKMLHVLTDEKYMSVEFQPPGWSVGTLLDRIANAEPRFHALIDTGALITGLTNKEVARELLDRGLSKWCEGVVFLDENDEKVIMVKATGRVLKLAQCGIGLEQRFAFYDQIHTTGMDITHMLSARAALTLGKDMVFRDLAQGAFRMRGIAKGQTVTMLVIPEVEELMKRQLKKARIVRNERGPQSEMLSDVAAWLVINSMRTERVQFDQLCAQNLANLWRENAWKTLLRGHEHFKVRPELTRGFARELLGDTFEKVTMSSAVSSKRALDGKVVGLYFEAADKYMDEDDSMRSKRSMLLEAMKYVHKALGVVNKDGDFDAGEVEFVYLTAASSVSDFHERFSQMPWLALPFTADLRREQLRSLFDATDEADKVVLIGVEGDTITRNGAALLGLAYTLQAAENQAKRGSDNYMVKHMQDSLASLRKRLESDRNMLLPHGNAVDATAKALDEGFARAADGDAKAPRTALVLKEMLDFVKEPELPGELKARLEAAKLRYEEAKAALIQVPVEDFDELRKTTMPSEAVTRAVRVICAIFDIRPDFAMAQQRLMRVSPEALRRRLLSVEPRPDALPSNATMQIHRYADSEDCGEADEPLAAALRGWLIALLNLVIANDEASSAMEISSCTKAMREICRCLCDLVGLDSIDDTGVLRSALLMVATFSDAGGSLKSFELEVGAPQGLPDELAKQPVKIVYDKVRGGVPRAEEVGEEEPPHRQLKVGVGHTVTLEDVNTANGDDGICSWAMVLTRGADVVVLECTWNDQGWGNRKGMLYARYEMLSTSGSKMMGNWKEIAPEPAPHSSVPLRAMIPLAGPRLPDGKLELGYRVGGGGGHSLTLRHAEVRLQGTLEPVSAAPPRLLKSTRVTLPYGTTILSVDGVGLEGDDAARVERAVRILNEEERLAKMIQEGKKTVLRLQAGDGGKLAAAAEQDAGDDDDEDDDEEFEHVSKLQQRIDRYESILNENERTLELGVKNAKHQEQNVEQQASRVSGSFSGADKTLQSVADGKLALHHPPNVKEAHMVPTLVTLFLMANKPGLLEKMEKERENPFELAATNFADMIQLLTRSPLDLIKKGMSNDKFLEQWGKAGSLLQDVSKEAMQEAATNDEHNAIVEVMVRLHDYLLILTNLMQMVHQHSESRKAIAQLKEAIAGAQAELDAVLSTSSGAAKQAAQARRLRKALIDDGMRISLPQVQWLIERVNGDEKRAVEIVQCLPAAKRAHSLLSGQLRFGDFDRSVITPAAVRAVRDAQKGVDMKQLVKELEAKEAKSVLSGPTPSCQSCGKRMQSLTMVPPGYGSSAQCDDCGQTCVHHGEMANDFSHFFHCSGCRYDLCPGCSESYIDEDEDGDEDEGKSAVAAPAVDGSSGEDLSSMTMTEESLLRWILKMCTWFEQKRKSAPLEHRIEMTKQQLHDYERDARRTMREEQERVRRMMKERGIPAELFPEGEPFKLFPWAEALGPRSDCEEVLRRAIALRDEELLTRELRGRAVEVGLDRHNSRVYFEAAELLELLRAEGVNTKRSRASSYHESCSSGSGSGIVPLSRRPSIEEGEAMARLSAALSAFVEGVDTTVSTETPLPRPYVDVLEERAREWEHLLQPKDHEERARILEMVSDVVGVTDLETEAEKEKENEKEVE</sequence>
<dbReference type="Proteomes" id="UP000037460">
    <property type="component" value="Unassembled WGS sequence"/>
</dbReference>
<feature type="region of interest" description="Disordered" evidence="8">
    <location>
        <begin position="926"/>
        <end position="957"/>
    </location>
</feature>
<keyword evidence="6" id="KW-0788">Thiol protease</keyword>
<keyword evidence="3" id="KW-0645">Protease</keyword>
<dbReference type="Pfam" id="PF12359">
    <property type="entry name" value="DUF3645"/>
    <property type="match status" value="1"/>
</dbReference>
<dbReference type="InterPro" id="IPR022105">
    <property type="entry name" value="DUF3645"/>
</dbReference>